<organism evidence="1 2">
    <name type="scientific">Schizopora paradoxa</name>
    <dbReference type="NCBI Taxonomy" id="27342"/>
    <lineage>
        <taxon>Eukaryota</taxon>
        <taxon>Fungi</taxon>
        <taxon>Dikarya</taxon>
        <taxon>Basidiomycota</taxon>
        <taxon>Agaricomycotina</taxon>
        <taxon>Agaricomycetes</taxon>
        <taxon>Hymenochaetales</taxon>
        <taxon>Schizoporaceae</taxon>
        <taxon>Schizopora</taxon>
    </lineage>
</organism>
<sequence length="183" mass="20214">MDVSVVSSSCCGLASLRSSDGVIRRREGLKTYLLTKTKILSISRSGPSAHPEVSNLATEARLQHNEHPVRTRASGAQAVRSVVDHFKVADSTRRRLTPPGLAMGCIKNFKTDWTDVNNGRLDAGEDKRRRKRTLVCSSEFQERIHKHSLNIYASPGHTRLGNAIRCVIICVWDENAEAGSATY</sequence>
<accession>A0A0H2RM04</accession>
<dbReference type="InParanoid" id="A0A0H2RM04"/>
<dbReference type="EMBL" id="KQ086025">
    <property type="protein sequence ID" value="KLO10478.1"/>
    <property type="molecule type" value="Genomic_DNA"/>
</dbReference>
<evidence type="ECO:0000313" key="1">
    <source>
        <dbReference type="EMBL" id="KLO10478.1"/>
    </source>
</evidence>
<protein>
    <submittedName>
        <fullName evidence="1">Uncharacterized protein</fullName>
    </submittedName>
</protein>
<gene>
    <name evidence="1" type="ORF">SCHPADRAFT_930518</name>
</gene>
<reference evidence="1 2" key="1">
    <citation type="submission" date="2015-04" db="EMBL/GenBank/DDBJ databases">
        <title>Complete genome sequence of Schizopora paradoxa KUC8140, a cosmopolitan wood degrader in East Asia.</title>
        <authorList>
            <consortium name="DOE Joint Genome Institute"/>
            <person name="Min B."/>
            <person name="Park H."/>
            <person name="Jang Y."/>
            <person name="Kim J.-J."/>
            <person name="Kim K.H."/>
            <person name="Pangilinan J."/>
            <person name="Lipzen A."/>
            <person name="Riley R."/>
            <person name="Grigoriev I.V."/>
            <person name="Spatafora J.W."/>
            <person name="Choi I.-G."/>
        </authorList>
    </citation>
    <scope>NUCLEOTIDE SEQUENCE [LARGE SCALE GENOMIC DNA]</scope>
    <source>
        <strain evidence="1 2">KUC8140</strain>
    </source>
</reference>
<name>A0A0H2RM04_9AGAM</name>
<proteinExistence type="predicted"/>
<keyword evidence="2" id="KW-1185">Reference proteome</keyword>
<dbReference type="Proteomes" id="UP000053477">
    <property type="component" value="Unassembled WGS sequence"/>
</dbReference>
<evidence type="ECO:0000313" key="2">
    <source>
        <dbReference type="Proteomes" id="UP000053477"/>
    </source>
</evidence>
<dbReference type="AlphaFoldDB" id="A0A0H2RM04"/>